<dbReference type="InterPro" id="IPR027417">
    <property type="entry name" value="P-loop_NTPase"/>
</dbReference>
<evidence type="ECO:0000256" key="9">
    <source>
        <dbReference type="RuleBase" id="RU365068"/>
    </source>
</evidence>
<dbReference type="SMART" id="SM00487">
    <property type="entry name" value="DEXDc"/>
    <property type="match status" value="1"/>
</dbReference>
<evidence type="ECO:0000313" key="13">
    <source>
        <dbReference type="EMBL" id="KAJ1913887.1"/>
    </source>
</evidence>
<dbReference type="InterPro" id="IPR000629">
    <property type="entry name" value="RNA-helicase_DEAD-box_CS"/>
</dbReference>
<dbReference type="InterPro" id="IPR011545">
    <property type="entry name" value="DEAD/DEAH_box_helicase_dom"/>
</dbReference>
<dbReference type="Proteomes" id="UP001150538">
    <property type="component" value="Unassembled WGS sequence"/>
</dbReference>
<dbReference type="InterPro" id="IPR001650">
    <property type="entry name" value="Helicase_C-like"/>
</dbReference>
<accession>A0A9W7ZQK4</accession>
<keyword evidence="7 9" id="KW-0067">ATP-binding</keyword>
<dbReference type="SUPFAM" id="SSF52540">
    <property type="entry name" value="P-loop containing nucleoside triphosphate hydrolases"/>
    <property type="match status" value="1"/>
</dbReference>
<dbReference type="PROSITE" id="PS51194">
    <property type="entry name" value="HELICASE_CTER"/>
    <property type="match status" value="1"/>
</dbReference>
<dbReference type="GO" id="GO:0003724">
    <property type="term" value="F:RNA helicase activity"/>
    <property type="evidence" value="ECO:0007669"/>
    <property type="project" value="UniProtKB-EC"/>
</dbReference>
<dbReference type="PROSITE" id="PS51192">
    <property type="entry name" value="HELICASE_ATP_BIND_1"/>
    <property type="match status" value="1"/>
</dbReference>
<evidence type="ECO:0000259" key="11">
    <source>
        <dbReference type="PROSITE" id="PS51192"/>
    </source>
</evidence>
<dbReference type="OrthoDB" id="7396459at2759"/>
<keyword evidence="6 9" id="KW-0347">Helicase</keyword>
<evidence type="ECO:0000256" key="1">
    <source>
        <dbReference type="ARBA" id="ARBA00004604"/>
    </source>
</evidence>
<keyword evidence="4 9" id="KW-0547">Nucleotide-binding</keyword>
<feature type="compositionally biased region" description="Low complexity" evidence="10">
    <location>
        <begin position="187"/>
        <end position="196"/>
    </location>
</feature>
<sequence>MSLTSASAVPTFAGKWTTITPKLSPQILGTVSSMGFDRMTPVQASAIPLFLQNKDVVIEAVTGSGKTLSFVIPVLEILKRRQDPLKANEIGAIIILPTRELARQVYNIFESFIKMTGYDFKLFLAIGGGGGGGQSSSRTQTSDQLSEIRELGPDILVGTPGRLEDLLCGHKLKKSSSLGNHKGPKKASTTIASSSSSRSGAVLSTKEVEVVIFDEADRLLDMGFQQSITALLKIFPKQRRTGLFSATMTDALTELVRVGLRNPVRVVVKVEDMRRAMTNSNEDTTTAASMAEQRTPTTLKIHYMVFPPDRKLIQLTRIIKSRPPQKYMVYFSTCGAVDYFYRLFSQLHSTSTKLSLPHPSSSSSSSSSFSSEPTDNGARFPFSAQNMDDVTICSLHGQMVPKRREATYTTFSSLPTGSTGILLCTDVASRGLDMPDVDCVIQWDPPTDPKTFSHRCGRTARAGREGTAYVFLNKGREETFVDFMRIRKIPMVPAQYLCQDSHTGKIRELEPNDFNNSPHDDDDDDDDDDDVGEEEIGVDENGAITALLDAHKYNDTQNTILLDTVRLLLSKDRDLYEKSVKAFVSFVRSYSKHEASYIFTLKELDLVSSAMGFGLLRLPKMPELAGKDVSKFKTFSIDVNSIPYRDKLREKQRQIKLEKLALEKSQINENSKTTNKRKAAAAAAAATAAWSQHNEAKERKRERKEKKLRKLQYLKEKEQDTLTRLSASSANNNGNDGDGGGVKISDLTVDQVLELKAKGKKSLKSLITEKAVKRNNLHNLSQKKSKKPRYEESSSSDGESSSSDNDDDGDDDADWNEFAREERLAKKLKKGKITKRQFDQAVASTDFDFSDLA</sequence>
<dbReference type="Pfam" id="PF13959">
    <property type="entry name" value="CTE_SPB4"/>
    <property type="match status" value="1"/>
</dbReference>
<feature type="region of interest" description="Disordered" evidence="10">
    <location>
        <begin position="507"/>
        <end position="536"/>
    </location>
</feature>
<comment type="caution">
    <text evidence="13">The sequence shown here is derived from an EMBL/GenBank/DDBJ whole genome shotgun (WGS) entry which is preliminary data.</text>
</comment>
<evidence type="ECO:0000256" key="3">
    <source>
        <dbReference type="ARBA" id="ARBA00022552"/>
    </source>
</evidence>
<reference evidence="13" key="1">
    <citation type="submission" date="2022-07" db="EMBL/GenBank/DDBJ databases">
        <title>Phylogenomic reconstructions and comparative analyses of Kickxellomycotina fungi.</title>
        <authorList>
            <person name="Reynolds N.K."/>
            <person name="Stajich J.E."/>
            <person name="Barry K."/>
            <person name="Grigoriev I.V."/>
            <person name="Crous P."/>
            <person name="Smith M.E."/>
        </authorList>
    </citation>
    <scope>NUCLEOTIDE SEQUENCE</scope>
    <source>
        <strain evidence="13">NBRC 100468</strain>
    </source>
</reference>
<dbReference type="Pfam" id="PF00270">
    <property type="entry name" value="DEAD"/>
    <property type="match status" value="1"/>
</dbReference>
<feature type="compositionally biased region" description="Low complexity" evidence="10">
    <location>
        <begin position="354"/>
        <end position="371"/>
    </location>
</feature>
<dbReference type="CDD" id="cd18787">
    <property type="entry name" value="SF2_C_DEAD"/>
    <property type="match status" value="1"/>
</dbReference>
<comment type="catalytic activity">
    <reaction evidence="9">
        <text>ATP + H2O = ADP + phosphate + H(+)</text>
        <dbReference type="Rhea" id="RHEA:13065"/>
        <dbReference type="ChEBI" id="CHEBI:15377"/>
        <dbReference type="ChEBI" id="CHEBI:15378"/>
        <dbReference type="ChEBI" id="CHEBI:30616"/>
        <dbReference type="ChEBI" id="CHEBI:43474"/>
        <dbReference type="ChEBI" id="CHEBI:456216"/>
        <dbReference type="EC" id="3.6.4.13"/>
    </reaction>
</comment>
<feature type="domain" description="Helicase C-terminal" evidence="12">
    <location>
        <begin position="311"/>
        <end position="510"/>
    </location>
</feature>
<dbReference type="GO" id="GO:0005730">
    <property type="term" value="C:nucleolus"/>
    <property type="evidence" value="ECO:0007669"/>
    <property type="project" value="UniProtKB-SubCell"/>
</dbReference>
<feature type="region of interest" description="Disordered" evidence="10">
    <location>
        <begin position="176"/>
        <end position="196"/>
    </location>
</feature>
<keyword evidence="14" id="KW-1185">Reference proteome</keyword>
<feature type="compositionally biased region" description="Basic residues" evidence="10">
    <location>
        <begin position="774"/>
        <end position="787"/>
    </location>
</feature>
<evidence type="ECO:0000256" key="6">
    <source>
        <dbReference type="ARBA" id="ARBA00022806"/>
    </source>
</evidence>
<dbReference type="PROSITE" id="PS00039">
    <property type="entry name" value="DEAD_ATP_HELICASE"/>
    <property type="match status" value="1"/>
</dbReference>
<dbReference type="GO" id="GO:0005524">
    <property type="term" value="F:ATP binding"/>
    <property type="evidence" value="ECO:0007669"/>
    <property type="project" value="UniProtKB-UniRule"/>
</dbReference>
<evidence type="ECO:0000256" key="10">
    <source>
        <dbReference type="SAM" id="MobiDB-lite"/>
    </source>
</evidence>
<proteinExistence type="inferred from homology"/>
<keyword evidence="2" id="KW-0690">Ribosome biogenesis</keyword>
<feature type="compositionally biased region" description="Acidic residues" evidence="10">
    <location>
        <begin position="804"/>
        <end position="815"/>
    </location>
</feature>
<comment type="subcellular location">
    <subcellularLocation>
        <location evidence="1">Nucleus</location>
        <location evidence="1">Nucleolus</location>
    </subcellularLocation>
</comment>
<evidence type="ECO:0000256" key="2">
    <source>
        <dbReference type="ARBA" id="ARBA00022517"/>
    </source>
</evidence>
<feature type="domain" description="Helicase ATP-binding" evidence="11">
    <location>
        <begin position="47"/>
        <end position="266"/>
    </location>
</feature>
<dbReference type="CDD" id="cd17960">
    <property type="entry name" value="DEADc_DDX55"/>
    <property type="match status" value="1"/>
</dbReference>
<dbReference type="EMBL" id="JANBPU010000232">
    <property type="protein sequence ID" value="KAJ1913887.1"/>
    <property type="molecule type" value="Genomic_DNA"/>
</dbReference>
<keyword evidence="3" id="KW-0698">rRNA processing</keyword>
<dbReference type="PANTHER" id="PTHR24031">
    <property type="entry name" value="RNA HELICASE"/>
    <property type="match status" value="1"/>
</dbReference>
<evidence type="ECO:0000313" key="14">
    <source>
        <dbReference type="Proteomes" id="UP001150538"/>
    </source>
</evidence>
<organism evidence="13 14">
    <name type="scientific">Mycoemilia scoparia</name>
    <dbReference type="NCBI Taxonomy" id="417184"/>
    <lineage>
        <taxon>Eukaryota</taxon>
        <taxon>Fungi</taxon>
        <taxon>Fungi incertae sedis</taxon>
        <taxon>Zoopagomycota</taxon>
        <taxon>Kickxellomycotina</taxon>
        <taxon>Kickxellomycetes</taxon>
        <taxon>Kickxellales</taxon>
        <taxon>Kickxellaceae</taxon>
        <taxon>Mycoemilia</taxon>
    </lineage>
</organism>
<gene>
    <name evidence="13" type="primary">SPB4</name>
    <name evidence="13" type="ORF">H4219_005014</name>
</gene>
<comment type="function">
    <text evidence="9">RNA helicase.</text>
</comment>
<feature type="region of interest" description="Disordered" evidence="10">
    <location>
        <begin position="688"/>
        <end position="707"/>
    </location>
</feature>
<evidence type="ECO:0000259" key="12">
    <source>
        <dbReference type="PROSITE" id="PS51194"/>
    </source>
</evidence>
<comment type="similarity">
    <text evidence="9">Belongs to the DEAD box helicase family.</text>
</comment>
<evidence type="ECO:0000256" key="4">
    <source>
        <dbReference type="ARBA" id="ARBA00022741"/>
    </source>
</evidence>
<feature type="region of interest" description="Disordered" evidence="10">
    <location>
        <begin position="354"/>
        <end position="381"/>
    </location>
</feature>
<evidence type="ECO:0000256" key="8">
    <source>
        <dbReference type="ARBA" id="ARBA00022884"/>
    </source>
</evidence>
<evidence type="ECO:0000256" key="7">
    <source>
        <dbReference type="ARBA" id="ARBA00022840"/>
    </source>
</evidence>
<dbReference type="InterPro" id="IPR025313">
    <property type="entry name" value="SPB4-like_CTE"/>
</dbReference>
<dbReference type="Pfam" id="PF00271">
    <property type="entry name" value="Helicase_C"/>
    <property type="match status" value="1"/>
</dbReference>
<dbReference type="Gene3D" id="3.40.50.300">
    <property type="entry name" value="P-loop containing nucleotide triphosphate hydrolases"/>
    <property type="match status" value="2"/>
</dbReference>
<dbReference type="GO" id="GO:0003723">
    <property type="term" value="F:RNA binding"/>
    <property type="evidence" value="ECO:0007669"/>
    <property type="project" value="UniProtKB-UniRule"/>
</dbReference>
<dbReference type="EC" id="3.6.4.13" evidence="9"/>
<feature type="region of interest" description="Disordered" evidence="10">
    <location>
        <begin position="713"/>
        <end position="742"/>
    </location>
</feature>
<dbReference type="SMART" id="SM00490">
    <property type="entry name" value="HELICc"/>
    <property type="match status" value="1"/>
</dbReference>
<dbReference type="GO" id="GO:0006364">
    <property type="term" value="P:rRNA processing"/>
    <property type="evidence" value="ECO:0007669"/>
    <property type="project" value="UniProtKB-KW"/>
</dbReference>
<dbReference type="SMART" id="SM01178">
    <property type="entry name" value="DUF4217"/>
    <property type="match status" value="1"/>
</dbReference>
<feature type="region of interest" description="Disordered" evidence="10">
    <location>
        <begin position="774"/>
        <end position="818"/>
    </location>
</feature>
<feature type="compositionally biased region" description="Acidic residues" evidence="10">
    <location>
        <begin position="520"/>
        <end position="536"/>
    </location>
</feature>
<keyword evidence="8 9" id="KW-0694">RNA-binding</keyword>
<keyword evidence="5 9" id="KW-0378">Hydrolase</keyword>
<dbReference type="InterPro" id="IPR014001">
    <property type="entry name" value="Helicase_ATP-bd"/>
</dbReference>
<dbReference type="AlphaFoldDB" id="A0A9W7ZQK4"/>
<dbReference type="GO" id="GO:0016787">
    <property type="term" value="F:hydrolase activity"/>
    <property type="evidence" value="ECO:0007669"/>
    <property type="project" value="UniProtKB-KW"/>
</dbReference>
<feature type="compositionally biased region" description="Low complexity" evidence="10">
    <location>
        <begin position="793"/>
        <end position="803"/>
    </location>
</feature>
<protein>
    <recommendedName>
        <fullName evidence="9">ATP-dependent RNA helicase</fullName>
        <ecNumber evidence="9">3.6.4.13</ecNumber>
    </recommendedName>
</protein>
<comment type="domain">
    <text evidence="9">The Q motif is unique to and characteristic of the DEAD box family of RNA helicases and controls ATP binding and hydrolysis.</text>
</comment>
<evidence type="ECO:0000256" key="5">
    <source>
        <dbReference type="ARBA" id="ARBA00022801"/>
    </source>
</evidence>
<name>A0A9W7ZQK4_9FUNG</name>